<evidence type="ECO:0000256" key="4">
    <source>
        <dbReference type="ARBA" id="ARBA00022723"/>
    </source>
</evidence>
<dbReference type="InterPro" id="IPR039997">
    <property type="entry name" value="TFE"/>
</dbReference>
<evidence type="ECO:0000256" key="11">
    <source>
        <dbReference type="ARBA" id="ARBA00025581"/>
    </source>
</evidence>
<feature type="compositionally biased region" description="Basic and acidic residues" evidence="15">
    <location>
        <begin position="256"/>
        <end position="271"/>
    </location>
</feature>
<comment type="caution">
    <text evidence="17">The sequence shown here is derived from an EMBL/GenBank/DDBJ whole genome shotgun (WGS) entry which is preliminary data.</text>
</comment>
<feature type="compositionally biased region" description="Polar residues" evidence="15">
    <location>
        <begin position="298"/>
        <end position="307"/>
    </location>
</feature>
<feature type="compositionally biased region" description="Acidic residues" evidence="15">
    <location>
        <begin position="355"/>
        <end position="364"/>
    </location>
</feature>
<dbReference type="Gene3D" id="3.30.40.10">
    <property type="entry name" value="Zinc/RING finger domain, C3HC4 (zinc finger)"/>
    <property type="match status" value="1"/>
</dbReference>
<protein>
    <recommendedName>
        <fullName evidence="13">General transcription factor IIE subunit 1</fullName>
    </recommendedName>
    <alternativeName>
        <fullName evidence="14">Transcription initiation factor IIE subunit alpha</fullName>
    </alternativeName>
</protein>
<comment type="subcellular location">
    <subcellularLocation>
        <location evidence="1">Nucleus</location>
    </subcellularLocation>
</comment>
<feature type="region of interest" description="Disordered" evidence="15">
    <location>
        <begin position="322"/>
        <end position="364"/>
    </location>
</feature>
<dbReference type="InterPro" id="IPR002853">
    <property type="entry name" value="TFIIE_asu"/>
</dbReference>
<dbReference type="Proteomes" id="UP001347796">
    <property type="component" value="Unassembled WGS sequence"/>
</dbReference>
<dbReference type="InterPro" id="IPR021600">
    <property type="entry name" value="TFIIE_asu_C"/>
</dbReference>
<proteinExistence type="inferred from homology"/>
<comment type="subunit">
    <text evidence="12">Tetramer of two alpha and two beta chains. Interacts with TAF6/TAFII80. Interacts with ATF7IP. Interacts with SND1. Part of TBP-based Pol II pre-initiation complex (PIC), in which Pol II core assembles with general transcription factors and other specific initiation factors including GTF2E1, GTF2E2, GTF2F1, GTF2F2, TCEA1, ERCC2, ERCC3, GTF2H2, GTF2H3, GTF2H4, GTF2H5, GTF2A1, GTF2A2, GTF2B and TBP; this large multi-subunit PIC complex mediates DNA unwinding and targets Pol II core to the transcription start site where the first phosphodiester bond forms.</text>
</comment>
<dbReference type="InterPro" id="IPR017919">
    <property type="entry name" value="TFIIE/TFIIEa_HTH"/>
</dbReference>
<comment type="function">
    <text evidence="11">Recruits TFIIH to the initiation complex and stimulates the RNA polymerase II C-terminal domain kinase and DNA-dependent ATPase activities of TFIIH. Both TFIIH and TFIIE are required for promoter clearance by RNA polymerase.</text>
</comment>
<evidence type="ECO:0000256" key="12">
    <source>
        <dbReference type="ARBA" id="ARBA00065242"/>
    </source>
</evidence>
<evidence type="ECO:0000256" key="7">
    <source>
        <dbReference type="ARBA" id="ARBA00022990"/>
    </source>
</evidence>
<feature type="region of interest" description="Disordered" evidence="15">
    <location>
        <begin position="256"/>
        <end position="308"/>
    </location>
</feature>
<organism evidence="17 18">
    <name type="scientific">Patella caerulea</name>
    <name type="common">Rayed Mediterranean limpet</name>
    <dbReference type="NCBI Taxonomy" id="87958"/>
    <lineage>
        <taxon>Eukaryota</taxon>
        <taxon>Metazoa</taxon>
        <taxon>Spiralia</taxon>
        <taxon>Lophotrochozoa</taxon>
        <taxon>Mollusca</taxon>
        <taxon>Gastropoda</taxon>
        <taxon>Patellogastropoda</taxon>
        <taxon>Patelloidea</taxon>
        <taxon>Patellidae</taxon>
        <taxon>Patella</taxon>
    </lineage>
</organism>
<dbReference type="GO" id="GO:0005673">
    <property type="term" value="C:transcription factor TFIIE complex"/>
    <property type="evidence" value="ECO:0007669"/>
    <property type="project" value="TreeGrafter"/>
</dbReference>
<evidence type="ECO:0000256" key="6">
    <source>
        <dbReference type="ARBA" id="ARBA00022833"/>
    </source>
</evidence>
<dbReference type="SUPFAM" id="SSF57783">
    <property type="entry name" value="Zinc beta-ribbon"/>
    <property type="match status" value="1"/>
</dbReference>
<feature type="region of interest" description="Disordered" evidence="15">
    <location>
        <begin position="214"/>
        <end position="241"/>
    </location>
</feature>
<evidence type="ECO:0000256" key="3">
    <source>
        <dbReference type="ARBA" id="ARBA00022553"/>
    </source>
</evidence>
<evidence type="ECO:0000256" key="13">
    <source>
        <dbReference type="ARBA" id="ARBA00073913"/>
    </source>
</evidence>
<evidence type="ECO:0000256" key="2">
    <source>
        <dbReference type="ARBA" id="ARBA00008947"/>
    </source>
</evidence>
<evidence type="ECO:0000256" key="10">
    <source>
        <dbReference type="ARBA" id="ARBA00023242"/>
    </source>
</evidence>
<reference evidence="17 18" key="1">
    <citation type="submission" date="2024-01" db="EMBL/GenBank/DDBJ databases">
        <title>The genome of the rayed Mediterranean limpet Patella caerulea (Linnaeus, 1758).</title>
        <authorList>
            <person name="Anh-Thu Weber A."/>
            <person name="Halstead-Nussloch G."/>
        </authorList>
    </citation>
    <scope>NUCLEOTIDE SEQUENCE [LARGE SCALE GENOMIC DNA]</scope>
    <source>
        <strain evidence="17">AATW-2023a</strain>
        <tissue evidence="17">Whole specimen</tissue>
    </source>
</reference>
<keyword evidence="10" id="KW-0539">Nucleus</keyword>
<keyword evidence="5" id="KW-0863">Zinc-finger</keyword>
<dbReference type="EMBL" id="JAZGQO010000004">
    <property type="protein sequence ID" value="KAK6187808.1"/>
    <property type="molecule type" value="Genomic_DNA"/>
</dbReference>
<feature type="compositionally biased region" description="Polar residues" evidence="15">
    <location>
        <begin position="216"/>
        <end position="225"/>
    </location>
</feature>
<evidence type="ECO:0000313" key="18">
    <source>
        <dbReference type="Proteomes" id="UP001347796"/>
    </source>
</evidence>
<evidence type="ECO:0000313" key="17">
    <source>
        <dbReference type="EMBL" id="KAK6187808.1"/>
    </source>
</evidence>
<evidence type="ECO:0000256" key="8">
    <source>
        <dbReference type="ARBA" id="ARBA00023015"/>
    </source>
</evidence>
<dbReference type="GO" id="GO:0008270">
    <property type="term" value="F:zinc ion binding"/>
    <property type="evidence" value="ECO:0007669"/>
    <property type="project" value="UniProtKB-KW"/>
</dbReference>
<keyword evidence="4" id="KW-0479">Metal-binding</keyword>
<dbReference type="Pfam" id="PF02002">
    <property type="entry name" value="TFIIE_alpha"/>
    <property type="match status" value="1"/>
</dbReference>
<keyword evidence="3" id="KW-0597">Phosphoprotein</keyword>
<evidence type="ECO:0000256" key="15">
    <source>
        <dbReference type="SAM" id="MobiDB-lite"/>
    </source>
</evidence>
<feature type="domain" description="HTH TFE/IIEalpha-type" evidence="16">
    <location>
        <begin position="14"/>
        <end position="104"/>
    </location>
</feature>
<evidence type="ECO:0000256" key="5">
    <source>
        <dbReference type="ARBA" id="ARBA00022771"/>
    </source>
</evidence>
<dbReference type="Pfam" id="PF11521">
    <property type="entry name" value="TFIIE-A_C"/>
    <property type="match status" value="1"/>
</dbReference>
<keyword evidence="18" id="KW-1185">Reference proteome</keyword>
<dbReference type="AlphaFoldDB" id="A0AAN8K8S7"/>
<dbReference type="GO" id="GO:0006367">
    <property type="term" value="P:transcription initiation at RNA polymerase II promoter"/>
    <property type="evidence" value="ECO:0007669"/>
    <property type="project" value="InterPro"/>
</dbReference>
<dbReference type="SMART" id="SM00531">
    <property type="entry name" value="TFIIE"/>
    <property type="match status" value="1"/>
</dbReference>
<keyword evidence="8" id="KW-0805">Transcription regulation</keyword>
<dbReference type="Gene3D" id="6.10.140.1250">
    <property type="match status" value="1"/>
</dbReference>
<evidence type="ECO:0000256" key="14">
    <source>
        <dbReference type="ARBA" id="ARBA00080958"/>
    </source>
</evidence>
<evidence type="ECO:0000259" key="16">
    <source>
        <dbReference type="PROSITE" id="PS51344"/>
    </source>
</evidence>
<dbReference type="PROSITE" id="PS51344">
    <property type="entry name" value="HTH_TFE_IIE"/>
    <property type="match status" value="1"/>
</dbReference>
<comment type="similarity">
    <text evidence="2">Belongs to the TFIIE alpha subunit family.</text>
</comment>
<keyword evidence="6" id="KW-0862">Zinc</keyword>
<accession>A0AAN8K8S7</accession>
<dbReference type="InterPro" id="IPR024550">
    <property type="entry name" value="TFIIEa/SarR/Rpc3_HTH_dom"/>
</dbReference>
<keyword evidence="7" id="KW-0007">Acetylation</keyword>
<evidence type="ECO:0000256" key="1">
    <source>
        <dbReference type="ARBA" id="ARBA00004123"/>
    </source>
</evidence>
<keyword evidence="9" id="KW-0804">Transcription</keyword>
<evidence type="ECO:0000256" key="9">
    <source>
        <dbReference type="ARBA" id="ARBA00023163"/>
    </source>
</evidence>
<feature type="compositionally biased region" description="Polar residues" evidence="15">
    <location>
        <begin position="232"/>
        <end position="241"/>
    </location>
</feature>
<dbReference type="FunFam" id="3.30.40.10:FF:000087">
    <property type="entry name" value="General transcription factor IIE subunit 1"/>
    <property type="match status" value="1"/>
</dbReference>
<gene>
    <name evidence="17" type="ORF">SNE40_005749</name>
</gene>
<dbReference type="PANTHER" id="PTHR13097">
    <property type="entry name" value="TRANSCRIPTION INITIATION FACTOR IIE, ALPHA SUBUNIT"/>
    <property type="match status" value="1"/>
</dbReference>
<sequence>MDSDTLLTEVPEPLKRLTRLIVRGFYSKQHAIVIDIIVRLACIKEDDMIELLKFERKQLRALINTLKNDKFVKAQMRVETDAEGKTTRHNYYFVNYNVFVNVVKYKLDHVRRKIEMEERDNTSRASFKCPSCMKTYTDLEAGQLLDFMTQTLKCTYCNTEVEEDETSMPKQDARTMLAKFNEQIQPIYDLLKECEDYKLAPEVLAPEPVDLKKNLRNQNAGGSKSASDRENATWSGESTRNIGFNYSESSVTINMRENDFTSPTKDKKERPVWMTTSTVDGIPMLDSQEDDASKAEVGTSNENNTPVSRDDIMQTLLVHEPKASTAGGLPSARGEDSSSSDSDEDKPTTSGGVVEEMESDDDDEAVAMVIIGDKKVPLHEVTDSMVAQMTPAEKEEYIRLSQEMYEDMYE</sequence>
<name>A0AAN8K8S7_PATCE</name>
<dbReference type="PANTHER" id="PTHR13097:SF7">
    <property type="entry name" value="GENERAL TRANSCRIPTION FACTOR IIE SUBUNIT 1"/>
    <property type="match status" value="1"/>
</dbReference>
<dbReference type="InterPro" id="IPR013083">
    <property type="entry name" value="Znf_RING/FYVE/PHD"/>
</dbReference>